<protein>
    <recommendedName>
        <fullName evidence="1">Invasin domain-containing protein</fullName>
    </recommendedName>
</protein>
<dbReference type="EMBL" id="CP071090">
    <property type="protein sequence ID" value="QSQ18855.1"/>
    <property type="molecule type" value="Genomic_DNA"/>
</dbReference>
<gene>
    <name evidence="2" type="ORF">JY651_26215</name>
</gene>
<reference evidence="2 3" key="1">
    <citation type="submission" date="2021-02" db="EMBL/GenBank/DDBJ databases">
        <title>De Novo genome assembly of isolated myxobacteria.</title>
        <authorList>
            <person name="Stevens D.C."/>
        </authorList>
    </citation>
    <scope>NUCLEOTIDE SEQUENCE [LARGE SCALE GENOMIC DNA]</scope>
    <source>
        <strain evidence="3">SCPEA02</strain>
    </source>
</reference>
<dbReference type="Pfam" id="PF09134">
    <property type="entry name" value="Invasin_D3"/>
    <property type="match status" value="1"/>
</dbReference>
<dbReference type="InterPro" id="IPR013783">
    <property type="entry name" value="Ig-like_fold"/>
</dbReference>
<evidence type="ECO:0000313" key="2">
    <source>
        <dbReference type="EMBL" id="QSQ18855.1"/>
    </source>
</evidence>
<evidence type="ECO:0000259" key="1">
    <source>
        <dbReference type="Pfam" id="PF09134"/>
    </source>
</evidence>
<accession>A0ABX7NJ17</accession>
<sequence>MSHAGPLLLALCVGVGTARGASLSLEKGPVVLGRTESVGVTLRVDAPPSGAQGPLRLAVNVGSFGPVTREGPGVYRTVYVPPPTRFPQVALVAVWHETGPEAPIEFLRIPLYGTTRLEVRARPGTEARVRVGLDEFGPVKAARNGRAVISANVPPDVHEAEVLAWQRNGASAAKALPIRVPPYNRLTAAVVPQVLLADGRAWARVDVLYDSGGKRLAASAVRLTPESGTVTPMEASDSRFSFRYQPPPGTLPREVRFRVSVDGDPASSATTSLKLGLPGPATLVLSPPAQTLSADGASHGEVTVRVFDTTGLALPGQQVEVSANGRRLEGLTEVGGGLYRVPFTAPAVYPEGGLVRFEATARGSEGPTARADVRYQLKPAPAPRDLRASLTPALLPADGATRARVLLDVRDAAGLPLSGARLVLLANHGAVSAATALEDGRYEATYLAPEGLPDGPVELQVTDASGQWSQRVPVSLRATPHALLVGVRAGFVHSLAAQAGPRLGLDMWTPFKLGGLQLGAGLTALAARVQQSVTDASGTLRSESEALYFPMSLRLGWELYAGRRTSVVLGAGATATWARFETSLTGTRASQLGAGGLGFLALGLALGPGQAFAEASFAFAPVRTEGFRLDAGGPGLEVGYRLGVL</sequence>
<dbReference type="SUPFAM" id="SSF49373">
    <property type="entry name" value="Invasin/intimin cell-adhesion fragments"/>
    <property type="match status" value="1"/>
</dbReference>
<dbReference type="InterPro" id="IPR008964">
    <property type="entry name" value="Invasin/intimin_cell_adhesion"/>
</dbReference>
<organism evidence="2 3">
    <name type="scientific">Pyxidicoccus parkwayensis</name>
    <dbReference type="NCBI Taxonomy" id="2813578"/>
    <lineage>
        <taxon>Bacteria</taxon>
        <taxon>Pseudomonadati</taxon>
        <taxon>Myxococcota</taxon>
        <taxon>Myxococcia</taxon>
        <taxon>Myxococcales</taxon>
        <taxon>Cystobacterineae</taxon>
        <taxon>Myxococcaceae</taxon>
        <taxon>Pyxidicoccus</taxon>
    </lineage>
</organism>
<name>A0ABX7NJ17_9BACT</name>
<feature type="domain" description="Invasin" evidence="1">
    <location>
        <begin position="390"/>
        <end position="472"/>
    </location>
</feature>
<dbReference type="Proteomes" id="UP000662747">
    <property type="component" value="Chromosome"/>
</dbReference>
<dbReference type="Gene3D" id="2.60.40.10">
    <property type="entry name" value="Immunoglobulins"/>
    <property type="match status" value="2"/>
</dbReference>
<dbReference type="RefSeq" id="WP_206720443.1">
    <property type="nucleotide sequence ID" value="NZ_CP071090.1"/>
</dbReference>
<evidence type="ECO:0000313" key="3">
    <source>
        <dbReference type="Proteomes" id="UP000662747"/>
    </source>
</evidence>
<keyword evidence="3" id="KW-1185">Reference proteome</keyword>
<dbReference type="InterPro" id="IPR015217">
    <property type="entry name" value="Invasin_dom_3"/>
</dbReference>
<proteinExistence type="predicted"/>